<feature type="domain" description="Mannosylglycerate hydrolase MGH1-like glycoside hydrolase" evidence="2">
    <location>
        <begin position="311"/>
        <end position="613"/>
    </location>
</feature>
<dbReference type="SUPFAM" id="SSF48208">
    <property type="entry name" value="Six-hairpin glycosidases"/>
    <property type="match status" value="1"/>
</dbReference>
<evidence type="ECO:0000313" key="3">
    <source>
        <dbReference type="EMBL" id="MCU7551775.1"/>
    </source>
</evidence>
<dbReference type="Proteomes" id="UP001155483">
    <property type="component" value="Unassembled WGS sequence"/>
</dbReference>
<dbReference type="InterPro" id="IPR054491">
    <property type="entry name" value="MGH1-like_GH"/>
</dbReference>
<protein>
    <submittedName>
        <fullName evidence="3">Amylo-alpha-1,6-glucosidase</fullName>
    </submittedName>
</protein>
<reference evidence="3" key="1">
    <citation type="submission" date="2022-09" db="EMBL/GenBank/DDBJ databases">
        <authorList>
            <person name="Yuan C."/>
            <person name="Ke Z."/>
        </authorList>
    </citation>
    <scope>NUCLEOTIDE SEQUENCE</scope>
    <source>
        <strain evidence="3">LB-8</strain>
    </source>
</reference>
<dbReference type="GO" id="GO:0005975">
    <property type="term" value="P:carbohydrate metabolic process"/>
    <property type="evidence" value="ECO:0007669"/>
    <property type="project" value="InterPro"/>
</dbReference>
<dbReference type="EMBL" id="JAOTIF010000023">
    <property type="protein sequence ID" value="MCU7551775.1"/>
    <property type="molecule type" value="Genomic_DNA"/>
</dbReference>
<keyword evidence="4" id="KW-1185">Reference proteome</keyword>
<proteinExistence type="predicted"/>
<dbReference type="Gene3D" id="1.50.10.10">
    <property type="match status" value="1"/>
</dbReference>
<name>A0A9X2XYY7_9BACT</name>
<comment type="caution">
    <text evidence="3">The sequence shown here is derived from an EMBL/GenBank/DDBJ whole genome shotgun (WGS) entry which is preliminary data.</text>
</comment>
<organism evidence="3 4">
    <name type="scientific">Paraflavisolibacter caeni</name>
    <dbReference type="NCBI Taxonomy" id="2982496"/>
    <lineage>
        <taxon>Bacteria</taxon>
        <taxon>Pseudomonadati</taxon>
        <taxon>Bacteroidota</taxon>
        <taxon>Chitinophagia</taxon>
        <taxon>Chitinophagales</taxon>
        <taxon>Chitinophagaceae</taxon>
        <taxon>Paraflavisolibacter</taxon>
    </lineage>
</organism>
<gene>
    <name evidence="3" type="ORF">OCK74_21820</name>
</gene>
<dbReference type="Pfam" id="PF14742">
    <property type="entry name" value="GDE_N_bis"/>
    <property type="match status" value="1"/>
</dbReference>
<accession>A0A9X2XYY7</accession>
<evidence type="ECO:0000313" key="4">
    <source>
        <dbReference type="Proteomes" id="UP001155483"/>
    </source>
</evidence>
<dbReference type="RefSeq" id="WP_279299213.1">
    <property type="nucleotide sequence ID" value="NZ_JAOTIF010000023.1"/>
</dbReference>
<sequence>MSNKIMAQQQEKIVKIKDQYYIAAESTYADDRVKILNHADTFGIFDRWGDIQPIGLHVQGIYYEDTRYLSAFELLINGQRPLLLSSTLKEENEILSADLANPDIWKNDEIIIPKGEIYIFRSKFIMQGRCYEKIKLVNHGTELRDIEISFTLENDFKDIFEVRGVKRPRKGEIKAPKFEHGHIVTLSYTGLDNIIRNTEINFSPNPDSFNNNEVIYKIKLGYVFLIDISFNFIKEKETGKPLSFNEAFNEFTPELKGLNERIADISTSNAEFNHWVRRSRADLVSLTARTPHGNYFYAGVPWYNTAFGRDGIITAYETLWAAPIFAKDVLLYLVKTQAKENEPYKDAEPGKIFHETRKGEMAEIGEVPFKLYYGTVDATPLFIMLAWAYYQRTADLETIKNIWPNILAALGWIEKYGDIDGDGFVEYIHKTASGLTNQGWKDSIDSVSHDNGNLAIPPIALCEVQGYVYDAKKSAAKLAEALGYKELGEKLIKDAESLKENFNKTFWDEDLGTFVLALDGNKRPCRVNSSNAGQCLFTGIVDEKYAGKLAEALLSEEMFTGWGIRTLGRNSFRYNPMSYHNGSVWPHDTALIAYGLSRYGYQEEALKILQGLFDASLFIDLQRLPELFCGFERRQGEGPTAYPVACSPQAWSVAAVYLLLKTCLRLEIDATKKEMYFHHPIMPAFLDTISINNLVIGDTRIMIDLNRYKNDVGINVLEKEDPEWKVVIYK</sequence>
<dbReference type="InterPro" id="IPR012341">
    <property type="entry name" value="6hp_glycosidase-like_sf"/>
</dbReference>
<evidence type="ECO:0000259" key="1">
    <source>
        <dbReference type="Pfam" id="PF14742"/>
    </source>
</evidence>
<dbReference type="Pfam" id="PF22422">
    <property type="entry name" value="MGH1-like_GH"/>
    <property type="match status" value="1"/>
</dbReference>
<evidence type="ECO:0000259" key="2">
    <source>
        <dbReference type="Pfam" id="PF22422"/>
    </source>
</evidence>
<dbReference type="InterPro" id="IPR032856">
    <property type="entry name" value="GDE_N_bis"/>
</dbReference>
<feature type="domain" description="Putative glycogen debranching enzyme N-terminal" evidence="1">
    <location>
        <begin position="36"/>
        <end position="220"/>
    </location>
</feature>
<dbReference type="InterPro" id="IPR008928">
    <property type="entry name" value="6-hairpin_glycosidase_sf"/>
</dbReference>
<reference evidence="3" key="2">
    <citation type="submission" date="2023-04" db="EMBL/GenBank/DDBJ databases">
        <title>Paracnuella aquatica gen. nov., sp. nov., a member of the family Chitinophagaceae isolated from a hot spring.</title>
        <authorList>
            <person name="Wang C."/>
        </authorList>
    </citation>
    <scope>NUCLEOTIDE SEQUENCE</scope>
    <source>
        <strain evidence="3">LB-8</strain>
    </source>
</reference>
<dbReference type="AlphaFoldDB" id="A0A9X2XYY7"/>